<sequence>MSRPEVPAGAGQREQPWRRRLAVGAWVFSGLCVLSVLGTALMVMYGLRYPTEDQKKCCWEQNVTPEWMAKTMGFQVPGTATDRRAGLHTNAQYDVALLAFTLPTAEADRFLKPLQPEGTQLVRNAHPKKPGYTRSDGFSHLGLPEPETFVDGMRIGGLCRGDTKTPQGQAVQFCTDIYAHEFQPGTTRIYLWAGSDAAIDKPPA</sequence>
<dbReference type="EMBL" id="JBBKAM010000002">
    <property type="protein sequence ID" value="MEJ8641588.1"/>
    <property type="molecule type" value="Genomic_DNA"/>
</dbReference>
<keyword evidence="1" id="KW-0472">Membrane</keyword>
<keyword evidence="1" id="KW-1133">Transmembrane helix</keyword>
<proteinExistence type="predicted"/>
<comment type="caution">
    <text evidence="2">The sequence shown here is derived from an EMBL/GenBank/DDBJ whole genome shotgun (WGS) entry which is preliminary data.</text>
</comment>
<keyword evidence="1" id="KW-0812">Transmembrane</keyword>
<dbReference type="Proteomes" id="UP001382904">
    <property type="component" value="Unassembled WGS sequence"/>
</dbReference>
<reference evidence="2 3" key="1">
    <citation type="submission" date="2024-03" db="EMBL/GenBank/DDBJ databases">
        <title>Novel Streptomyces species of biotechnological and ecological value are a feature of Machair soil.</title>
        <authorList>
            <person name="Prole J.R."/>
            <person name="Goodfellow M."/>
            <person name="Allenby N."/>
            <person name="Ward A.C."/>
        </authorList>
    </citation>
    <scope>NUCLEOTIDE SEQUENCE [LARGE SCALE GENOMIC DNA]</scope>
    <source>
        <strain evidence="2 3">MS1.HAVA.3</strain>
    </source>
</reference>
<organism evidence="2 3">
    <name type="scientific">Streptomyces caledonius</name>
    <dbReference type="NCBI Taxonomy" id="3134107"/>
    <lineage>
        <taxon>Bacteria</taxon>
        <taxon>Bacillati</taxon>
        <taxon>Actinomycetota</taxon>
        <taxon>Actinomycetes</taxon>
        <taxon>Kitasatosporales</taxon>
        <taxon>Streptomycetaceae</taxon>
        <taxon>Streptomyces</taxon>
    </lineage>
</organism>
<keyword evidence="3" id="KW-1185">Reference proteome</keyword>
<name>A0ABU8U2Z7_9ACTN</name>
<evidence type="ECO:0000256" key="1">
    <source>
        <dbReference type="SAM" id="Phobius"/>
    </source>
</evidence>
<evidence type="ECO:0000313" key="2">
    <source>
        <dbReference type="EMBL" id="MEJ8641588.1"/>
    </source>
</evidence>
<accession>A0ABU8U2Z7</accession>
<protein>
    <submittedName>
        <fullName evidence="2">Uncharacterized protein</fullName>
    </submittedName>
</protein>
<feature type="transmembrane region" description="Helical" evidence="1">
    <location>
        <begin position="21"/>
        <end position="47"/>
    </location>
</feature>
<evidence type="ECO:0000313" key="3">
    <source>
        <dbReference type="Proteomes" id="UP001382904"/>
    </source>
</evidence>
<gene>
    <name evidence="2" type="ORF">WKI68_09065</name>
</gene>